<reference evidence="9" key="1">
    <citation type="journal article" date="2016" name="PLoS ONE">
        <title>Caste-Specific and Sex-Specific Expression of Chemoreceptor Genes in a Termite.</title>
        <authorList>
            <person name="Mitaka Y."/>
            <person name="Kobayashi K."/>
            <person name="Mikheyev A."/>
            <person name="Tin M.M.Y."/>
            <person name="Watanabe Y."/>
            <person name="Matsuura K."/>
        </authorList>
    </citation>
    <scope>NUCLEOTIDE SEQUENCE</scope>
</reference>
<evidence type="ECO:0000256" key="8">
    <source>
        <dbReference type="SAM" id="MobiDB-lite"/>
    </source>
</evidence>
<evidence type="ECO:0000256" key="3">
    <source>
        <dbReference type="ARBA" id="ARBA00022741"/>
    </source>
</evidence>
<evidence type="ECO:0000256" key="7">
    <source>
        <dbReference type="ARBA" id="ARBA00023306"/>
    </source>
</evidence>
<dbReference type="GO" id="GO:0000077">
    <property type="term" value="P:DNA damage checkpoint signaling"/>
    <property type="evidence" value="ECO:0007669"/>
    <property type="project" value="TreeGrafter"/>
</dbReference>
<reference evidence="9" key="2">
    <citation type="submission" date="2017-10" db="EMBL/GenBank/DDBJ databases">
        <title>High Expression of DNA Repair Genes in Long-Lived Termite King.</title>
        <authorList>
            <person name="Tasaki E."/>
            <person name="Mitaka Y."/>
            <person name="Nozaki T."/>
            <person name="Kobayashi K."/>
            <person name="Matsuura K."/>
            <person name="Iuchi Y."/>
        </authorList>
    </citation>
    <scope>NUCLEOTIDE SEQUENCE</scope>
</reference>
<dbReference type="AlphaFoldDB" id="A0A2Z5TRM4"/>
<feature type="region of interest" description="Disordered" evidence="8">
    <location>
        <begin position="290"/>
        <end position="340"/>
    </location>
</feature>
<dbReference type="PANTHER" id="PTHR12172:SF0">
    <property type="entry name" value="CELL CYCLE CHECKPOINT PROTEIN RAD17"/>
    <property type="match status" value="1"/>
</dbReference>
<accession>A0A2Z5TRM4</accession>
<dbReference type="Pfam" id="PF03215">
    <property type="entry name" value="Rad17"/>
    <property type="match status" value="1"/>
</dbReference>
<keyword evidence="6" id="KW-0539">Nucleus</keyword>
<evidence type="ECO:0000256" key="5">
    <source>
        <dbReference type="ARBA" id="ARBA00022840"/>
    </source>
</evidence>
<keyword evidence="3" id="KW-0547">Nucleotide-binding</keyword>
<dbReference type="GO" id="GO:0005524">
    <property type="term" value="F:ATP binding"/>
    <property type="evidence" value="ECO:0007669"/>
    <property type="project" value="UniProtKB-KW"/>
</dbReference>
<dbReference type="GO" id="GO:0033314">
    <property type="term" value="P:mitotic DNA replication checkpoint signaling"/>
    <property type="evidence" value="ECO:0007669"/>
    <property type="project" value="TreeGrafter"/>
</dbReference>
<dbReference type="InterPro" id="IPR004582">
    <property type="entry name" value="Checkpoint_prot_Rad17_Rad24"/>
</dbReference>
<dbReference type="GO" id="GO:0005634">
    <property type="term" value="C:nucleus"/>
    <property type="evidence" value="ECO:0007669"/>
    <property type="project" value="UniProtKB-SubCell"/>
</dbReference>
<dbReference type="GO" id="GO:0003682">
    <property type="term" value="F:chromatin binding"/>
    <property type="evidence" value="ECO:0007669"/>
    <property type="project" value="TreeGrafter"/>
</dbReference>
<dbReference type="PANTHER" id="PTHR12172">
    <property type="entry name" value="CELL CYCLE CHECKPOINT PROTEIN RAD17"/>
    <property type="match status" value="1"/>
</dbReference>
<evidence type="ECO:0000256" key="4">
    <source>
        <dbReference type="ARBA" id="ARBA00022763"/>
    </source>
</evidence>
<evidence type="ECO:0000256" key="6">
    <source>
        <dbReference type="ARBA" id="ARBA00023242"/>
    </source>
</evidence>
<comment type="subcellular location">
    <subcellularLocation>
        <location evidence="1">Nucleus</location>
    </subcellularLocation>
</comment>
<dbReference type="SUPFAM" id="SSF52540">
    <property type="entry name" value="P-loop containing nucleoside triphosphate hydrolases"/>
    <property type="match status" value="1"/>
</dbReference>
<evidence type="ECO:0000256" key="2">
    <source>
        <dbReference type="ARBA" id="ARBA00006168"/>
    </source>
</evidence>
<keyword evidence="5" id="KW-0067">ATP-binding</keyword>
<proteinExistence type="evidence at transcript level"/>
<organism evidence="9">
    <name type="scientific">Reticulitermes speratus</name>
    <dbReference type="NCBI Taxonomy" id="60591"/>
    <lineage>
        <taxon>Eukaryota</taxon>
        <taxon>Metazoa</taxon>
        <taxon>Ecdysozoa</taxon>
        <taxon>Arthropoda</taxon>
        <taxon>Hexapoda</taxon>
        <taxon>Insecta</taxon>
        <taxon>Pterygota</taxon>
        <taxon>Neoptera</taxon>
        <taxon>Polyneoptera</taxon>
        <taxon>Dictyoptera</taxon>
        <taxon>Blattodea</taxon>
        <taxon>Blattoidea</taxon>
        <taxon>Termitoidae</taxon>
        <taxon>Rhinotermitidae</taxon>
        <taxon>Reticulitermes</taxon>
        <taxon>Frontotermes</taxon>
    </lineage>
</organism>
<sequence length="607" mass="68709">MAFKSNWISASFNKDKQEEIIDADNLRMEQPIDDVQRMNYSCTKEKIMTKDWLKEYVPKTPSDLVLQKPKLDQLNAWLQIASKRVGMAPILLITGPPGVGKSTALKVLAAVQDVQLIEWETPVDIDNSEMAGSGHLIQSQASKFEAFLMNSGRYVSVLENGKGMKKLILVKEFPNVFTLHPTQLFDILRRYHVMGRVPIVFSLQEQTEGSRGIFPKQFLEELNIQQISFNKVPNKSVMKALKRICALNKTCSAPSADILEKIVESVHGDIRNAILQLSYEFVQDKRGTRKQHSSLTVQHASHKQKSKITKPSTVGRKNSVKINKKQSTGNKSSEEFEAGGKDHQLPIFQRVGRLLYPKKSQEDAAFLTHNPEEIVAQTLAHPGRLLHMVLENYLKVFRDMNDTCRAIHYASDTDTMMSEFRERELTLPMALSTMARGFMTCKSTASRQWTPLTNQEYFTIRQRTRGMREQIISTNPKYVLMPRDATMDILPIIHGGLSSRLDSHPCEDKLCNTSEDEAELVVLAEGSKNLKHTLSTVIDAASGIRVSPKEVVTVEKSNADNIKDEGMTGTLYEIQESESDDENKISEELPEAWIDNDIDYINNVHHY</sequence>
<dbReference type="GO" id="GO:0003689">
    <property type="term" value="F:DNA clamp loader activity"/>
    <property type="evidence" value="ECO:0007669"/>
    <property type="project" value="TreeGrafter"/>
</dbReference>
<dbReference type="GO" id="GO:0006281">
    <property type="term" value="P:DNA repair"/>
    <property type="evidence" value="ECO:0007669"/>
    <property type="project" value="InterPro"/>
</dbReference>
<keyword evidence="4" id="KW-0227">DNA damage</keyword>
<dbReference type="InterPro" id="IPR027417">
    <property type="entry name" value="P-loop_NTPase"/>
</dbReference>
<dbReference type="Gene3D" id="3.40.50.300">
    <property type="entry name" value="P-loop containing nucleotide triphosphate hydrolases"/>
    <property type="match status" value="1"/>
</dbReference>
<dbReference type="EMBL" id="FX985853">
    <property type="protein sequence ID" value="BBA93740.1"/>
    <property type="molecule type" value="mRNA"/>
</dbReference>
<protein>
    <submittedName>
        <fullName evidence="9">Putative cell cycle checkpoint protein RAD17</fullName>
    </submittedName>
</protein>
<evidence type="ECO:0000256" key="1">
    <source>
        <dbReference type="ARBA" id="ARBA00004123"/>
    </source>
</evidence>
<keyword evidence="7" id="KW-0131">Cell cycle</keyword>
<gene>
    <name evidence="9" type="primary">RsRAD17</name>
</gene>
<name>A0A2Z5TRM4_9NEOP</name>
<comment type="similarity">
    <text evidence="2">Belongs to the rad17/RAD24 family.</text>
</comment>
<evidence type="ECO:0000313" key="9">
    <source>
        <dbReference type="EMBL" id="BBA93740.1"/>
    </source>
</evidence>